<evidence type="ECO:0000313" key="8">
    <source>
        <dbReference type="Proteomes" id="UP001180020"/>
    </source>
</evidence>
<dbReference type="PANTHER" id="PTHR33021:SF496">
    <property type="entry name" value="OS08G0482700 PROTEIN"/>
    <property type="match status" value="1"/>
</dbReference>
<evidence type="ECO:0000259" key="6">
    <source>
        <dbReference type="PROSITE" id="PS51485"/>
    </source>
</evidence>
<dbReference type="GO" id="GO:0005886">
    <property type="term" value="C:plasma membrane"/>
    <property type="evidence" value="ECO:0007669"/>
    <property type="project" value="TreeGrafter"/>
</dbReference>
<keyword evidence="8" id="KW-1185">Reference proteome</keyword>
<dbReference type="GO" id="GO:0046872">
    <property type="term" value="F:metal ion binding"/>
    <property type="evidence" value="ECO:0007669"/>
    <property type="project" value="UniProtKB-KW"/>
</dbReference>
<dbReference type="Proteomes" id="UP001180020">
    <property type="component" value="Unassembled WGS sequence"/>
</dbReference>
<dbReference type="InterPro" id="IPR008972">
    <property type="entry name" value="Cupredoxin"/>
</dbReference>
<keyword evidence="2" id="KW-0186">Copper</keyword>
<sequence length="172" mass="17965">MTKAVICSVVVVVLMAFAASASAATTHDVGGSVGWTMPEDSDTYTNWAAGQTFTVGDSLRFSFPTESHSVMEVSKSDYDSCTTTAPIGGAILYTSPVTLNLSTAGMHYYICGFPTHCSFDMKLSINVLSSSTSSIVQSPSPSPAEAGGPTPAPTPSTGGGGPGLKWWWSHRW</sequence>
<gene>
    <name evidence="7" type="ORF">QJS10_CPB22g01101</name>
</gene>
<evidence type="ECO:0000256" key="3">
    <source>
        <dbReference type="ARBA" id="ARBA00023180"/>
    </source>
</evidence>
<dbReference type="Pfam" id="PF02298">
    <property type="entry name" value="Cu_bind_like"/>
    <property type="match status" value="1"/>
</dbReference>
<keyword evidence="3" id="KW-0325">Glycoprotein</keyword>
<feature type="chain" id="PRO_5043395616" description="Phytocyanin domain-containing protein" evidence="5">
    <location>
        <begin position="24"/>
        <end position="172"/>
    </location>
</feature>
<comment type="caution">
    <text evidence="7">The sequence shown here is derived from an EMBL/GenBank/DDBJ whole genome shotgun (WGS) entry which is preliminary data.</text>
</comment>
<evidence type="ECO:0000256" key="4">
    <source>
        <dbReference type="SAM" id="MobiDB-lite"/>
    </source>
</evidence>
<protein>
    <recommendedName>
        <fullName evidence="6">Phytocyanin domain-containing protein</fullName>
    </recommendedName>
</protein>
<dbReference type="InterPro" id="IPR003245">
    <property type="entry name" value="Phytocyanin_dom"/>
</dbReference>
<dbReference type="FunFam" id="2.60.40.420:FF:000003">
    <property type="entry name" value="Blue copper"/>
    <property type="match status" value="1"/>
</dbReference>
<accession>A0AAV9C201</accession>
<evidence type="ECO:0000256" key="1">
    <source>
        <dbReference type="ARBA" id="ARBA00022723"/>
    </source>
</evidence>
<dbReference type="GO" id="GO:0009055">
    <property type="term" value="F:electron transfer activity"/>
    <property type="evidence" value="ECO:0007669"/>
    <property type="project" value="InterPro"/>
</dbReference>
<feature type="compositionally biased region" description="Low complexity" evidence="4">
    <location>
        <begin position="134"/>
        <end position="149"/>
    </location>
</feature>
<dbReference type="Gene3D" id="2.60.40.420">
    <property type="entry name" value="Cupredoxins - blue copper proteins"/>
    <property type="match status" value="1"/>
</dbReference>
<keyword evidence="1" id="KW-0479">Metal-binding</keyword>
<reference evidence="7" key="2">
    <citation type="submission" date="2023-06" db="EMBL/GenBank/DDBJ databases">
        <authorList>
            <person name="Ma L."/>
            <person name="Liu K.-W."/>
            <person name="Li Z."/>
            <person name="Hsiao Y.-Y."/>
            <person name="Qi Y."/>
            <person name="Fu T."/>
            <person name="Tang G."/>
            <person name="Zhang D."/>
            <person name="Sun W.-H."/>
            <person name="Liu D.-K."/>
            <person name="Li Y."/>
            <person name="Chen G.-Z."/>
            <person name="Liu X.-D."/>
            <person name="Liao X.-Y."/>
            <person name="Jiang Y.-T."/>
            <person name="Yu X."/>
            <person name="Hao Y."/>
            <person name="Huang J."/>
            <person name="Zhao X.-W."/>
            <person name="Ke S."/>
            <person name="Chen Y.-Y."/>
            <person name="Wu W.-L."/>
            <person name="Hsu J.-L."/>
            <person name="Lin Y.-F."/>
            <person name="Huang M.-D."/>
            <person name="Li C.-Y."/>
            <person name="Huang L."/>
            <person name="Wang Z.-W."/>
            <person name="Zhao X."/>
            <person name="Zhong W.-Y."/>
            <person name="Peng D.-H."/>
            <person name="Ahmad S."/>
            <person name="Lan S."/>
            <person name="Zhang J.-S."/>
            <person name="Tsai W.-C."/>
            <person name="Van De Peer Y."/>
            <person name="Liu Z.-J."/>
        </authorList>
    </citation>
    <scope>NUCLEOTIDE SEQUENCE</scope>
    <source>
        <strain evidence="7">CP</strain>
        <tissue evidence="7">Leaves</tissue>
    </source>
</reference>
<name>A0AAV9C201_ACOCL</name>
<feature type="signal peptide" evidence="5">
    <location>
        <begin position="1"/>
        <end position="23"/>
    </location>
</feature>
<reference evidence="7" key="1">
    <citation type="journal article" date="2023" name="Nat. Commun.">
        <title>Diploid and tetraploid genomes of Acorus and the evolution of monocots.</title>
        <authorList>
            <person name="Ma L."/>
            <person name="Liu K.W."/>
            <person name="Li Z."/>
            <person name="Hsiao Y.Y."/>
            <person name="Qi Y."/>
            <person name="Fu T."/>
            <person name="Tang G.D."/>
            <person name="Zhang D."/>
            <person name="Sun W.H."/>
            <person name="Liu D.K."/>
            <person name="Li Y."/>
            <person name="Chen G.Z."/>
            <person name="Liu X.D."/>
            <person name="Liao X.Y."/>
            <person name="Jiang Y.T."/>
            <person name="Yu X."/>
            <person name="Hao Y."/>
            <person name="Huang J."/>
            <person name="Zhao X.W."/>
            <person name="Ke S."/>
            <person name="Chen Y.Y."/>
            <person name="Wu W.L."/>
            <person name="Hsu J.L."/>
            <person name="Lin Y.F."/>
            <person name="Huang M.D."/>
            <person name="Li C.Y."/>
            <person name="Huang L."/>
            <person name="Wang Z.W."/>
            <person name="Zhao X."/>
            <person name="Zhong W.Y."/>
            <person name="Peng D.H."/>
            <person name="Ahmad S."/>
            <person name="Lan S."/>
            <person name="Zhang J.S."/>
            <person name="Tsai W.C."/>
            <person name="Van de Peer Y."/>
            <person name="Liu Z.J."/>
        </authorList>
    </citation>
    <scope>NUCLEOTIDE SEQUENCE</scope>
    <source>
        <strain evidence="7">CP</strain>
    </source>
</reference>
<dbReference type="PANTHER" id="PTHR33021">
    <property type="entry name" value="BLUE COPPER PROTEIN"/>
    <property type="match status" value="1"/>
</dbReference>
<proteinExistence type="predicted"/>
<keyword evidence="5" id="KW-0732">Signal</keyword>
<dbReference type="AlphaFoldDB" id="A0AAV9C201"/>
<organism evidence="7 8">
    <name type="scientific">Acorus calamus</name>
    <name type="common">Sweet flag</name>
    <dbReference type="NCBI Taxonomy" id="4465"/>
    <lineage>
        <taxon>Eukaryota</taxon>
        <taxon>Viridiplantae</taxon>
        <taxon>Streptophyta</taxon>
        <taxon>Embryophyta</taxon>
        <taxon>Tracheophyta</taxon>
        <taxon>Spermatophyta</taxon>
        <taxon>Magnoliopsida</taxon>
        <taxon>Liliopsida</taxon>
        <taxon>Acoraceae</taxon>
        <taxon>Acorus</taxon>
    </lineage>
</organism>
<dbReference type="PROSITE" id="PS00196">
    <property type="entry name" value="COPPER_BLUE"/>
    <property type="match status" value="1"/>
</dbReference>
<dbReference type="InterPro" id="IPR028871">
    <property type="entry name" value="BlueCu_1_BS"/>
</dbReference>
<evidence type="ECO:0000256" key="2">
    <source>
        <dbReference type="ARBA" id="ARBA00023008"/>
    </source>
</evidence>
<dbReference type="SUPFAM" id="SSF49503">
    <property type="entry name" value="Cupredoxins"/>
    <property type="match status" value="1"/>
</dbReference>
<feature type="region of interest" description="Disordered" evidence="4">
    <location>
        <begin position="134"/>
        <end position="162"/>
    </location>
</feature>
<feature type="domain" description="Phytocyanin" evidence="6">
    <location>
        <begin position="25"/>
        <end position="129"/>
    </location>
</feature>
<dbReference type="InterPro" id="IPR039391">
    <property type="entry name" value="Phytocyanin-like"/>
</dbReference>
<dbReference type="EMBL" id="JAUJYO010000022">
    <property type="protein sequence ID" value="KAK1282376.1"/>
    <property type="molecule type" value="Genomic_DNA"/>
</dbReference>
<evidence type="ECO:0000313" key="7">
    <source>
        <dbReference type="EMBL" id="KAK1282376.1"/>
    </source>
</evidence>
<evidence type="ECO:0000256" key="5">
    <source>
        <dbReference type="SAM" id="SignalP"/>
    </source>
</evidence>
<dbReference type="PROSITE" id="PS51485">
    <property type="entry name" value="PHYTOCYANIN"/>
    <property type="match status" value="1"/>
</dbReference>